<dbReference type="EMBL" id="JAHVJA010000008">
    <property type="protein sequence ID" value="MBY6141027.1"/>
    <property type="molecule type" value="Genomic_DNA"/>
</dbReference>
<name>A0ABS7NIJ4_9RHOB</name>
<dbReference type="Proteomes" id="UP000766629">
    <property type="component" value="Unassembled WGS sequence"/>
</dbReference>
<keyword evidence="2" id="KW-1185">Reference proteome</keyword>
<evidence type="ECO:0000313" key="1">
    <source>
        <dbReference type="EMBL" id="MBY6141027.1"/>
    </source>
</evidence>
<evidence type="ECO:0000313" key="2">
    <source>
        <dbReference type="Proteomes" id="UP000766629"/>
    </source>
</evidence>
<accession>A0ABS7NIJ4</accession>
<sequence>MAETLLSFSEVLLFGRQVEDLKIRDVKRGDRRGANGLLAKQLQDKRSPRFARIYGFSYEGEFFQLPEPIILLVHGKGERAFSKSGAFARAPLDPSKSGVASADFQISDDIKVWEYDKADYTIRMDLMTGMFEQVLLDVYFGGGPGVSGAKVSGAKVSGAKVSGAKVSGAKVSGAKARGSGD</sequence>
<protein>
    <submittedName>
        <fullName evidence="1">Uncharacterized protein</fullName>
    </submittedName>
</protein>
<proteinExistence type="predicted"/>
<comment type="caution">
    <text evidence="1">The sequence shown here is derived from an EMBL/GenBank/DDBJ whole genome shotgun (WGS) entry which is preliminary data.</text>
</comment>
<reference evidence="1 2" key="1">
    <citation type="submission" date="2021-06" db="EMBL/GenBank/DDBJ databases">
        <title>50 bacteria genomes isolated from Dapeng, Shenzhen, China.</title>
        <authorList>
            <person name="Zheng W."/>
            <person name="Yu S."/>
            <person name="Huang Y."/>
        </authorList>
    </citation>
    <scope>NUCLEOTIDE SEQUENCE [LARGE SCALE GENOMIC DNA]</scope>
    <source>
        <strain evidence="1 2">DP1N14-2</strain>
    </source>
</reference>
<organism evidence="1 2">
    <name type="scientific">Leisingera daeponensis</name>
    <dbReference type="NCBI Taxonomy" id="405746"/>
    <lineage>
        <taxon>Bacteria</taxon>
        <taxon>Pseudomonadati</taxon>
        <taxon>Pseudomonadota</taxon>
        <taxon>Alphaproteobacteria</taxon>
        <taxon>Rhodobacterales</taxon>
        <taxon>Roseobacteraceae</taxon>
        <taxon>Leisingera</taxon>
    </lineage>
</organism>
<gene>
    <name evidence="1" type="ORF">KUV26_16430</name>
</gene>